<dbReference type="GO" id="GO:0008270">
    <property type="term" value="F:zinc ion binding"/>
    <property type="evidence" value="ECO:0007669"/>
    <property type="project" value="InterPro"/>
</dbReference>
<sequence length="176" mass="20193">MVELRDAAPYVSMSNIYAAAGEWDNVGKVNMVMRERGVRKLQHTVGLKLKHKIHVFRANDKSHPQIGKIRGKIDVLANHMGKEGYKPDTSCTLHNEEEEIKAESLKYHSERLAISYALISMPAWTPTVVMENVRACTECHTAIKFVSKIVEREITVRDSSRFHHFRDGFYSCGDYW</sequence>
<evidence type="ECO:0000313" key="4">
    <source>
        <dbReference type="Proteomes" id="UP000237105"/>
    </source>
</evidence>
<dbReference type="AlphaFoldDB" id="A0A2P5DH51"/>
<dbReference type="Pfam" id="PF14432">
    <property type="entry name" value="DYW_deaminase"/>
    <property type="match status" value="1"/>
</dbReference>
<evidence type="ECO:0000259" key="2">
    <source>
        <dbReference type="Pfam" id="PF14432"/>
    </source>
</evidence>
<organism evidence="3 4">
    <name type="scientific">Parasponia andersonii</name>
    <name type="common">Sponia andersonii</name>
    <dbReference type="NCBI Taxonomy" id="3476"/>
    <lineage>
        <taxon>Eukaryota</taxon>
        <taxon>Viridiplantae</taxon>
        <taxon>Streptophyta</taxon>
        <taxon>Embryophyta</taxon>
        <taxon>Tracheophyta</taxon>
        <taxon>Spermatophyta</taxon>
        <taxon>Magnoliopsida</taxon>
        <taxon>eudicotyledons</taxon>
        <taxon>Gunneridae</taxon>
        <taxon>Pentapetalae</taxon>
        <taxon>rosids</taxon>
        <taxon>fabids</taxon>
        <taxon>Rosales</taxon>
        <taxon>Cannabaceae</taxon>
        <taxon>Parasponia</taxon>
    </lineage>
</organism>
<comment type="similarity">
    <text evidence="1">Belongs to the PPR family. PCMP-H subfamily.</text>
</comment>
<dbReference type="STRING" id="3476.A0A2P5DH51"/>
<feature type="domain" description="DYW" evidence="2">
    <location>
        <begin position="84"/>
        <end position="176"/>
    </location>
</feature>
<proteinExistence type="inferred from homology"/>
<dbReference type="Pfam" id="PF20431">
    <property type="entry name" value="E_motif"/>
    <property type="match status" value="1"/>
</dbReference>
<name>A0A2P5DH51_PARAD</name>
<evidence type="ECO:0000313" key="3">
    <source>
        <dbReference type="EMBL" id="PON72631.1"/>
    </source>
</evidence>
<dbReference type="EMBL" id="JXTB01000038">
    <property type="protein sequence ID" value="PON72631.1"/>
    <property type="molecule type" value="Genomic_DNA"/>
</dbReference>
<comment type="caution">
    <text evidence="3">The sequence shown here is derived from an EMBL/GenBank/DDBJ whole genome shotgun (WGS) entry which is preliminary data.</text>
</comment>
<dbReference type="InterPro" id="IPR046848">
    <property type="entry name" value="E_motif"/>
</dbReference>
<dbReference type="OrthoDB" id="1926166at2759"/>
<reference evidence="4" key="1">
    <citation type="submission" date="2016-06" db="EMBL/GenBank/DDBJ databases">
        <title>Parallel loss of symbiosis genes in relatives of nitrogen-fixing non-legume Parasponia.</title>
        <authorList>
            <person name="Van Velzen R."/>
            <person name="Holmer R."/>
            <person name="Bu F."/>
            <person name="Rutten L."/>
            <person name="Van Zeijl A."/>
            <person name="Liu W."/>
            <person name="Santuari L."/>
            <person name="Cao Q."/>
            <person name="Sharma T."/>
            <person name="Shen D."/>
            <person name="Roswanjaya Y."/>
            <person name="Wardhani T."/>
            <person name="Kalhor M.S."/>
            <person name="Jansen J."/>
            <person name="Van den Hoogen J."/>
            <person name="Gungor B."/>
            <person name="Hartog M."/>
            <person name="Hontelez J."/>
            <person name="Verver J."/>
            <person name="Yang W.-C."/>
            <person name="Schijlen E."/>
            <person name="Repin R."/>
            <person name="Schilthuizen M."/>
            <person name="Schranz E."/>
            <person name="Heidstra R."/>
            <person name="Miyata K."/>
            <person name="Fedorova E."/>
            <person name="Kohlen W."/>
            <person name="Bisseling T."/>
            <person name="Smit S."/>
            <person name="Geurts R."/>
        </authorList>
    </citation>
    <scope>NUCLEOTIDE SEQUENCE [LARGE SCALE GENOMIC DNA]</scope>
    <source>
        <strain evidence="4">cv. WU1-14</strain>
    </source>
</reference>
<dbReference type="Proteomes" id="UP000237105">
    <property type="component" value="Unassembled WGS sequence"/>
</dbReference>
<protein>
    <submittedName>
        <fullName evidence="3">DYW domain containing protein</fullName>
    </submittedName>
</protein>
<accession>A0A2P5DH51</accession>
<evidence type="ECO:0000256" key="1">
    <source>
        <dbReference type="ARBA" id="ARBA00006643"/>
    </source>
</evidence>
<gene>
    <name evidence="3" type="ORF">PanWU01x14_063970</name>
</gene>
<keyword evidence="4" id="KW-1185">Reference proteome</keyword>
<dbReference type="InterPro" id="IPR032867">
    <property type="entry name" value="DYW_dom"/>
</dbReference>